<dbReference type="CDD" id="cd00165">
    <property type="entry name" value="S4"/>
    <property type="match status" value="1"/>
</dbReference>
<evidence type="ECO:0000259" key="1">
    <source>
        <dbReference type="SMART" id="SM00363"/>
    </source>
</evidence>
<dbReference type="SMART" id="SM00363">
    <property type="entry name" value="S4"/>
    <property type="match status" value="1"/>
</dbReference>
<protein>
    <recommendedName>
        <fullName evidence="1">RNA-binding S4 domain-containing protein</fullName>
    </recommendedName>
</protein>
<feature type="domain" description="RNA-binding S4" evidence="1">
    <location>
        <begin position="13"/>
        <end position="68"/>
    </location>
</feature>
<accession>A0A645J808</accession>
<evidence type="ECO:0000313" key="2">
    <source>
        <dbReference type="EMBL" id="MPN55623.1"/>
    </source>
</evidence>
<organism evidence="2">
    <name type="scientific">bioreactor metagenome</name>
    <dbReference type="NCBI Taxonomy" id="1076179"/>
    <lineage>
        <taxon>unclassified sequences</taxon>
        <taxon>metagenomes</taxon>
        <taxon>ecological metagenomes</taxon>
    </lineage>
</organism>
<dbReference type="Pfam" id="PF13275">
    <property type="entry name" value="S4_2"/>
    <property type="match status" value="1"/>
</dbReference>
<comment type="caution">
    <text evidence="2">The sequence shown here is derived from an EMBL/GenBank/DDBJ whole genome shotgun (WGS) entry which is preliminary data.</text>
</comment>
<dbReference type="Gene3D" id="3.10.290.10">
    <property type="entry name" value="RNA-binding S4 domain"/>
    <property type="match status" value="1"/>
</dbReference>
<name>A0A645J808_9ZZZZ</name>
<dbReference type="InterPro" id="IPR002942">
    <property type="entry name" value="S4_RNA-bd"/>
</dbReference>
<sequence length="70" mass="7691">MAMIEIKIDTEFIRLDSLLKLAGLASMGGEAKHFIQDGLVRLNGTVCTERSKKIRPGDVVEFSGQKVTVK</sequence>
<dbReference type="EMBL" id="VSSQ01125094">
    <property type="protein sequence ID" value="MPN55623.1"/>
    <property type="molecule type" value="Genomic_DNA"/>
</dbReference>
<gene>
    <name evidence="2" type="ORF">SDC9_203307</name>
</gene>
<proteinExistence type="predicted"/>
<dbReference type="SUPFAM" id="SSF55174">
    <property type="entry name" value="Alpha-L RNA-binding motif"/>
    <property type="match status" value="1"/>
</dbReference>
<reference evidence="2" key="1">
    <citation type="submission" date="2019-08" db="EMBL/GenBank/DDBJ databases">
        <authorList>
            <person name="Kucharzyk K."/>
            <person name="Murdoch R.W."/>
            <person name="Higgins S."/>
            <person name="Loffler F."/>
        </authorList>
    </citation>
    <scope>NUCLEOTIDE SEQUENCE</scope>
</reference>
<dbReference type="AlphaFoldDB" id="A0A645J808"/>
<dbReference type="PROSITE" id="PS50889">
    <property type="entry name" value="S4"/>
    <property type="match status" value="1"/>
</dbReference>
<dbReference type="GO" id="GO:0003723">
    <property type="term" value="F:RNA binding"/>
    <property type="evidence" value="ECO:0007669"/>
    <property type="project" value="InterPro"/>
</dbReference>
<dbReference type="InterPro" id="IPR036986">
    <property type="entry name" value="S4_RNA-bd_sf"/>
</dbReference>